<evidence type="ECO:0000313" key="4">
    <source>
        <dbReference type="Proteomes" id="UP001219525"/>
    </source>
</evidence>
<reference evidence="3" key="1">
    <citation type="submission" date="2023-03" db="EMBL/GenBank/DDBJ databases">
        <title>Massive genome expansion in bonnet fungi (Mycena s.s.) driven by repeated elements and novel gene families across ecological guilds.</title>
        <authorList>
            <consortium name="Lawrence Berkeley National Laboratory"/>
            <person name="Harder C.B."/>
            <person name="Miyauchi S."/>
            <person name="Viragh M."/>
            <person name="Kuo A."/>
            <person name="Thoen E."/>
            <person name="Andreopoulos B."/>
            <person name="Lu D."/>
            <person name="Skrede I."/>
            <person name="Drula E."/>
            <person name="Henrissat B."/>
            <person name="Morin E."/>
            <person name="Kohler A."/>
            <person name="Barry K."/>
            <person name="LaButti K."/>
            <person name="Morin E."/>
            <person name="Salamov A."/>
            <person name="Lipzen A."/>
            <person name="Mereny Z."/>
            <person name="Hegedus B."/>
            <person name="Baldrian P."/>
            <person name="Stursova M."/>
            <person name="Weitz H."/>
            <person name="Taylor A."/>
            <person name="Grigoriev I.V."/>
            <person name="Nagy L.G."/>
            <person name="Martin F."/>
            <person name="Kauserud H."/>
        </authorList>
    </citation>
    <scope>NUCLEOTIDE SEQUENCE</scope>
    <source>
        <strain evidence="3">9144</strain>
    </source>
</reference>
<protein>
    <recommendedName>
        <fullName evidence="2">Nephrocystin 3-like N-terminal domain-containing protein</fullName>
    </recommendedName>
</protein>
<dbReference type="Pfam" id="PF24883">
    <property type="entry name" value="NPHP3_N"/>
    <property type="match status" value="1"/>
</dbReference>
<evidence type="ECO:0000259" key="2">
    <source>
        <dbReference type="Pfam" id="PF24883"/>
    </source>
</evidence>
<proteinExistence type="predicted"/>
<gene>
    <name evidence="3" type="ORF">GGX14DRAFT_380524</name>
</gene>
<evidence type="ECO:0000256" key="1">
    <source>
        <dbReference type="ARBA" id="ARBA00022737"/>
    </source>
</evidence>
<dbReference type="InterPro" id="IPR027417">
    <property type="entry name" value="P-loop_NTPase"/>
</dbReference>
<dbReference type="Proteomes" id="UP001219525">
    <property type="component" value="Unassembled WGS sequence"/>
</dbReference>
<name>A0AAD6XZH5_9AGAR</name>
<accession>A0AAD6XZH5</accession>
<dbReference type="AlphaFoldDB" id="A0AAD6XZH5"/>
<sequence>MVSAVYHRGYHGPLAWRYPRGRPIIIGDSPPPQSPITIGPWWDLQVGVAGTGKSTIANSISESLRGLERLGAFLFFHRNDRARSHPDGVIRTLAYSLALSDPHIAAAISAIIQRDPAVLNAPLLAQFEMLLLQPLQSVEHFIQGPILVILDALDECGEPGSRNVLLSTIATEFPKLPTFIRLLITSRREADIDRHFRSRFVPKELDPPGSARDVEIFMSHEIDRIREHHDLDPAWPEQSYIRDL</sequence>
<dbReference type="SUPFAM" id="SSF52540">
    <property type="entry name" value="P-loop containing nucleoside triphosphate hydrolases"/>
    <property type="match status" value="1"/>
</dbReference>
<organism evidence="3 4">
    <name type="scientific">Mycena pura</name>
    <dbReference type="NCBI Taxonomy" id="153505"/>
    <lineage>
        <taxon>Eukaryota</taxon>
        <taxon>Fungi</taxon>
        <taxon>Dikarya</taxon>
        <taxon>Basidiomycota</taxon>
        <taxon>Agaricomycotina</taxon>
        <taxon>Agaricomycetes</taxon>
        <taxon>Agaricomycetidae</taxon>
        <taxon>Agaricales</taxon>
        <taxon>Marasmiineae</taxon>
        <taxon>Mycenaceae</taxon>
        <taxon>Mycena</taxon>
    </lineage>
</organism>
<dbReference type="EMBL" id="JARJCW010000125">
    <property type="protein sequence ID" value="KAJ7192037.1"/>
    <property type="molecule type" value="Genomic_DNA"/>
</dbReference>
<feature type="non-terminal residue" evidence="3">
    <location>
        <position position="244"/>
    </location>
</feature>
<dbReference type="Gene3D" id="3.40.50.300">
    <property type="entry name" value="P-loop containing nucleotide triphosphate hydrolases"/>
    <property type="match status" value="1"/>
</dbReference>
<keyword evidence="4" id="KW-1185">Reference proteome</keyword>
<feature type="domain" description="Nephrocystin 3-like N-terminal" evidence="2">
    <location>
        <begin position="47"/>
        <end position="187"/>
    </location>
</feature>
<comment type="caution">
    <text evidence="3">The sequence shown here is derived from an EMBL/GenBank/DDBJ whole genome shotgun (WGS) entry which is preliminary data.</text>
</comment>
<dbReference type="PANTHER" id="PTHR10039">
    <property type="entry name" value="AMELOGENIN"/>
    <property type="match status" value="1"/>
</dbReference>
<evidence type="ECO:0000313" key="3">
    <source>
        <dbReference type="EMBL" id="KAJ7192037.1"/>
    </source>
</evidence>
<dbReference type="InterPro" id="IPR056884">
    <property type="entry name" value="NPHP3-like_N"/>
</dbReference>
<keyword evidence="1" id="KW-0677">Repeat</keyword>